<protein>
    <submittedName>
        <fullName evidence="2">Uncharacterized protein</fullName>
    </submittedName>
</protein>
<keyword evidence="3" id="KW-1185">Reference proteome</keyword>
<evidence type="ECO:0000256" key="1">
    <source>
        <dbReference type="SAM" id="MobiDB-lite"/>
    </source>
</evidence>
<dbReference type="RefSeq" id="WP_137455220.1">
    <property type="nucleotide sequence ID" value="NZ_CP021983.2"/>
</dbReference>
<evidence type="ECO:0000313" key="2">
    <source>
        <dbReference type="EMBL" id="ASC74054.1"/>
    </source>
</evidence>
<feature type="compositionally biased region" description="Low complexity" evidence="1">
    <location>
        <begin position="48"/>
        <end position="65"/>
    </location>
</feature>
<gene>
    <name evidence="2" type="ORF">XM38_050280</name>
</gene>
<dbReference type="EMBL" id="CP021983">
    <property type="protein sequence ID" value="ASC74054.1"/>
    <property type="molecule type" value="Genomic_DNA"/>
</dbReference>
<feature type="region of interest" description="Disordered" evidence="1">
    <location>
        <begin position="43"/>
        <end position="65"/>
    </location>
</feature>
<dbReference type="AlphaFoldDB" id="A0A1Z3HUR8"/>
<accession>A0A1Z3HUR8</accession>
<organism evidence="2 3">
    <name type="scientific">Halomicronema hongdechloris C2206</name>
    <dbReference type="NCBI Taxonomy" id="1641165"/>
    <lineage>
        <taxon>Bacteria</taxon>
        <taxon>Bacillati</taxon>
        <taxon>Cyanobacteriota</taxon>
        <taxon>Cyanophyceae</taxon>
        <taxon>Nodosilineales</taxon>
        <taxon>Nodosilineaceae</taxon>
        <taxon>Halomicronema</taxon>
    </lineage>
</organism>
<proteinExistence type="predicted"/>
<dbReference type="Proteomes" id="UP000191901">
    <property type="component" value="Chromosome"/>
</dbReference>
<evidence type="ECO:0000313" key="3">
    <source>
        <dbReference type="Proteomes" id="UP000191901"/>
    </source>
</evidence>
<sequence length="65" mass="6730">MTRFSGVRFLLLGAVTIVFCVLLSPAIAQQDLSPSTSDMLAVASPEVAQSPPGSAASGQSPLRQR</sequence>
<dbReference type="KEGG" id="hhg:XM38_050280"/>
<name>A0A1Z3HUR8_9CYAN</name>
<reference evidence="2 3" key="1">
    <citation type="journal article" date="2016" name="Biochim. Biophys. Acta">
        <title>Characterization of red-shifted phycobilisomes isolated from the chlorophyll f-containing cyanobacterium Halomicronema hongdechloris.</title>
        <authorList>
            <person name="Li Y."/>
            <person name="Lin Y."/>
            <person name="Garvey C.J."/>
            <person name="Birch D."/>
            <person name="Corkery R.W."/>
            <person name="Loughlin P.C."/>
            <person name="Scheer H."/>
            <person name="Willows R.D."/>
            <person name="Chen M."/>
        </authorList>
    </citation>
    <scope>NUCLEOTIDE SEQUENCE [LARGE SCALE GENOMIC DNA]</scope>
    <source>
        <strain evidence="2 3">C2206</strain>
    </source>
</reference>